<dbReference type="EMBL" id="CP000473">
    <property type="protein sequence ID" value="ABJ81683.1"/>
    <property type="molecule type" value="Genomic_DNA"/>
</dbReference>
<sequence length="331" mass="34123">MCILEAGFRARWYDAVEIMRIGVDIGGTKVAAGLVDSSGAITHKTRVPMISAGTAAAGFSAVSAAVEAIFSGAPGARAAVTGIGLCSPGPLDPARGIVINPPNLPCWRGFPLTAEVERAFGVPARVDNDANAAGLAEVLWGAGHGYANVFYATLGTGIGAGIIFDRRIYHGRTGSAAEGGHVTIDYRGPRCGCGKLGCIEALASGPAIARLARAKLAESRASRIVELAGGLDEVRAEHVGEAFREGDTVATAVLEEIALMLTVWLGNIVDLLEPDCIVVGGGVAEMMGPFFENISRNLPRWAINQRASEIPLVMARYGADAGIAGAAALCE</sequence>
<name>Q02B83_SOLUE</name>
<dbReference type="AlphaFoldDB" id="Q02B83"/>
<protein>
    <submittedName>
        <fullName evidence="2">Glucokinase</fullName>
        <ecNumber evidence="2">2.7.1.2</ecNumber>
    </submittedName>
</protein>
<dbReference type="GO" id="GO:0004340">
    <property type="term" value="F:glucokinase activity"/>
    <property type="evidence" value="ECO:0007669"/>
    <property type="project" value="UniProtKB-EC"/>
</dbReference>
<accession>Q02B83</accession>
<dbReference type="SUPFAM" id="SSF53067">
    <property type="entry name" value="Actin-like ATPase domain"/>
    <property type="match status" value="1"/>
</dbReference>
<dbReference type="InterPro" id="IPR043129">
    <property type="entry name" value="ATPase_NBD"/>
</dbReference>
<dbReference type="EC" id="2.7.1.2" evidence="2"/>
<gene>
    <name evidence="2" type="ordered locus">Acid_0682</name>
</gene>
<dbReference type="InterPro" id="IPR000600">
    <property type="entry name" value="ROK"/>
</dbReference>
<dbReference type="eggNOG" id="COG1940">
    <property type="taxonomic scope" value="Bacteria"/>
</dbReference>
<dbReference type="FunCoup" id="Q02B83">
    <property type="interactions" value="208"/>
</dbReference>
<dbReference type="Gene3D" id="3.30.420.40">
    <property type="match status" value="2"/>
</dbReference>
<dbReference type="Pfam" id="PF00480">
    <property type="entry name" value="ROK"/>
    <property type="match status" value="1"/>
</dbReference>
<dbReference type="PANTHER" id="PTHR18964">
    <property type="entry name" value="ROK (REPRESSOR, ORF, KINASE) FAMILY"/>
    <property type="match status" value="1"/>
</dbReference>
<dbReference type="InParanoid" id="Q02B83"/>
<dbReference type="PANTHER" id="PTHR18964:SF149">
    <property type="entry name" value="BIFUNCTIONAL UDP-N-ACETYLGLUCOSAMINE 2-EPIMERASE_N-ACETYLMANNOSAMINE KINASE"/>
    <property type="match status" value="1"/>
</dbReference>
<reference evidence="2" key="1">
    <citation type="submission" date="2006-10" db="EMBL/GenBank/DDBJ databases">
        <title>Complete sequence of Solibacter usitatus Ellin6076.</title>
        <authorList>
            <consortium name="US DOE Joint Genome Institute"/>
            <person name="Copeland A."/>
            <person name="Lucas S."/>
            <person name="Lapidus A."/>
            <person name="Barry K."/>
            <person name="Detter J.C."/>
            <person name="Glavina del Rio T."/>
            <person name="Hammon N."/>
            <person name="Israni S."/>
            <person name="Dalin E."/>
            <person name="Tice H."/>
            <person name="Pitluck S."/>
            <person name="Thompson L.S."/>
            <person name="Brettin T."/>
            <person name="Bruce D."/>
            <person name="Han C."/>
            <person name="Tapia R."/>
            <person name="Gilna P."/>
            <person name="Schmutz J."/>
            <person name="Larimer F."/>
            <person name="Land M."/>
            <person name="Hauser L."/>
            <person name="Kyrpides N."/>
            <person name="Mikhailova N."/>
            <person name="Janssen P.H."/>
            <person name="Kuske C.R."/>
            <person name="Richardson P."/>
        </authorList>
    </citation>
    <scope>NUCLEOTIDE SEQUENCE</scope>
    <source>
        <strain evidence="2">Ellin6076</strain>
    </source>
</reference>
<keyword evidence="2" id="KW-0418">Kinase</keyword>
<dbReference type="HOGENOM" id="CLU_036604_0_4_0"/>
<dbReference type="PROSITE" id="PS01125">
    <property type="entry name" value="ROK"/>
    <property type="match status" value="1"/>
</dbReference>
<evidence type="ECO:0000256" key="1">
    <source>
        <dbReference type="ARBA" id="ARBA00006479"/>
    </source>
</evidence>
<dbReference type="InterPro" id="IPR049874">
    <property type="entry name" value="ROK_cs"/>
</dbReference>
<dbReference type="STRING" id="234267.Acid_0682"/>
<evidence type="ECO:0000313" key="2">
    <source>
        <dbReference type="EMBL" id="ABJ81683.1"/>
    </source>
</evidence>
<dbReference type="KEGG" id="sus:Acid_0682"/>
<organism evidence="2">
    <name type="scientific">Solibacter usitatus (strain Ellin6076)</name>
    <dbReference type="NCBI Taxonomy" id="234267"/>
    <lineage>
        <taxon>Bacteria</taxon>
        <taxon>Pseudomonadati</taxon>
        <taxon>Acidobacteriota</taxon>
        <taxon>Terriglobia</taxon>
        <taxon>Bryobacterales</taxon>
        <taxon>Solibacteraceae</taxon>
        <taxon>Candidatus Solibacter</taxon>
    </lineage>
</organism>
<keyword evidence="2" id="KW-0808">Transferase</keyword>
<comment type="similarity">
    <text evidence="1">Belongs to the ROK (NagC/XylR) family.</text>
</comment>
<proteinExistence type="inferred from homology"/>